<keyword evidence="2" id="KW-1185">Reference proteome</keyword>
<sequence>MNQVADDRQDHKLEIEGVTYRASYLRTVQKIVYTAMDGSTAGTVNILRPFASKTPAAFLIRNEVLNHIDHMKQDHRAEKWPEVYC</sequence>
<reference evidence="1 2" key="1">
    <citation type="submission" date="2018-03" db="EMBL/GenBank/DDBJ databases">
        <title>Diverse roseophage infecting Ruegeria pomeroyi DSS-3.</title>
        <authorList>
            <person name="Zhan Y."/>
            <person name="Chen F."/>
            <person name="Wommack E."/>
            <person name="Nasko D."/>
        </authorList>
    </citation>
    <scope>NUCLEOTIDE SEQUENCE [LARGE SCALE GENOMIC DNA]</scope>
</reference>
<gene>
    <name evidence="1" type="ORF">vBRpoPV13_03</name>
</gene>
<name>A0A2Z4QGF6_9CAUD</name>
<evidence type="ECO:0000313" key="1">
    <source>
        <dbReference type="EMBL" id="AWY09360.1"/>
    </source>
</evidence>
<proteinExistence type="predicted"/>
<evidence type="ECO:0000313" key="2">
    <source>
        <dbReference type="Proteomes" id="UP000250784"/>
    </source>
</evidence>
<accession>A0A2Z4QGF6</accession>
<protein>
    <submittedName>
        <fullName evidence="1">Uncharacterized protein</fullName>
    </submittedName>
</protein>
<dbReference type="Proteomes" id="UP000250784">
    <property type="component" value="Segment"/>
</dbReference>
<dbReference type="EMBL" id="MH015256">
    <property type="protein sequence ID" value="AWY09360.1"/>
    <property type="molecule type" value="Genomic_DNA"/>
</dbReference>
<organism evidence="1 2">
    <name type="scientific">Ruegeria phage vB_RpoP-V13</name>
    <dbReference type="NCBI Taxonomy" id="2218612"/>
    <lineage>
        <taxon>Viruses</taxon>
        <taxon>Duplodnaviria</taxon>
        <taxon>Heunggongvirae</taxon>
        <taxon>Uroviricota</taxon>
        <taxon>Caudoviricetes</taxon>
        <taxon>Schitoviridae</taxon>
        <taxon>Rhodovirinae</taxon>
        <taxon>Pomeroyivirus</taxon>
        <taxon>Pomeroyivirus V13</taxon>
    </lineage>
</organism>